<name>A0A1Y5Q5T1_9GAMM</name>
<reference evidence="4" key="1">
    <citation type="submission" date="2016-03" db="EMBL/GenBank/DDBJ databases">
        <authorList>
            <person name="Ploux O."/>
        </authorList>
    </citation>
    <scope>NUCLEOTIDE SEQUENCE</scope>
    <source>
        <strain evidence="4">UC10</strain>
    </source>
</reference>
<evidence type="ECO:0000256" key="3">
    <source>
        <dbReference type="PROSITE-ProRule" id="PRU00339"/>
    </source>
</evidence>
<dbReference type="Pfam" id="PF14559">
    <property type="entry name" value="TPR_19"/>
    <property type="match status" value="1"/>
</dbReference>
<dbReference type="EMBL" id="FLTS01000001">
    <property type="protein sequence ID" value="SBV36246.1"/>
    <property type="molecule type" value="Genomic_DNA"/>
</dbReference>
<dbReference type="PROSITE" id="PS50005">
    <property type="entry name" value="TPR"/>
    <property type="match status" value="1"/>
</dbReference>
<feature type="repeat" description="TPR" evidence="3">
    <location>
        <begin position="157"/>
        <end position="190"/>
    </location>
</feature>
<dbReference type="InterPro" id="IPR019734">
    <property type="entry name" value="TPR_rpt"/>
</dbReference>
<dbReference type="PANTHER" id="PTHR44858:SF1">
    <property type="entry name" value="UDP-N-ACETYLGLUCOSAMINE--PEPTIDE N-ACETYLGLUCOSAMINYLTRANSFERASE SPINDLY-RELATED"/>
    <property type="match status" value="1"/>
</dbReference>
<keyword evidence="1" id="KW-0677">Repeat</keyword>
<gene>
    <name evidence="4" type="ORF">STPYR_11176</name>
</gene>
<dbReference type="InterPro" id="IPR011990">
    <property type="entry name" value="TPR-like_helical_dom_sf"/>
</dbReference>
<accession>A0A1Y5Q5T1</accession>
<dbReference type="SUPFAM" id="SSF48452">
    <property type="entry name" value="TPR-like"/>
    <property type="match status" value="1"/>
</dbReference>
<proteinExistence type="predicted"/>
<evidence type="ECO:0000256" key="1">
    <source>
        <dbReference type="ARBA" id="ARBA00022737"/>
    </source>
</evidence>
<dbReference type="Gene3D" id="1.25.40.10">
    <property type="entry name" value="Tetratricopeptide repeat domain"/>
    <property type="match status" value="1"/>
</dbReference>
<dbReference type="Pfam" id="PF13181">
    <property type="entry name" value="TPR_8"/>
    <property type="match status" value="1"/>
</dbReference>
<evidence type="ECO:0000313" key="4">
    <source>
        <dbReference type="EMBL" id="SBV36246.1"/>
    </source>
</evidence>
<dbReference type="InterPro" id="IPR050498">
    <property type="entry name" value="Ycf3"/>
</dbReference>
<dbReference type="PROSITE" id="PS51257">
    <property type="entry name" value="PROKAR_LIPOPROTEIN"/>
    <property type="match status" value="1"/>
</dbReference>
<sequence>MAERLLALLALTLLVSGCGRGDGVKASRISWGDQATLHHEVRDDRQVRKRERYREILRLAGDRFGRDDLDAALKYARSAQRREPDWPDAYTMQAVIQARLGRVDEAGVLYRKAAELAPGQGDVLNNYGAWLCGNGHPAEALVWFDRALVDSGYAARVDALANAGGCALDAGQRERAESDLRQALALAPGNAYALASMARNEFLHGRYFEARAFCERRLAAAPATASVLQLAIEIEERLGDGSAASRYQQRLREEFPESATPNPQG</sequence>
<organism evidence="4">
    <name type="scientific">uncultured Stenotrophomonas sp</name>
    <dbReference type="NCBI Taxonomy" id="165438"/>
    <lineage>
        <taxon>Bacteria</taxon>
        <taxon>Pseudomonadati</taxon>
        <taxon>Pseudomonadota</taxon>
        <taxon>Gammaproteobacteria</taxon>
        <taxon>Lysobacterales</taxon>
        <taxon>Lysobacteraceae</taxon>
        <taxon>Stenotrophomonas</taxon>
        <taxon>environmental samples</taxon>
    </lineage>
</organism>
<dbReference type="PANTHER" id="PTHR44858">
    <property type="entry name" value="TETRATRICOPEPTIDE REPEAT PROTEIN 6"/>
    <property type="match status" value="1"/>
</dbReference>
<evidence type="ECO:0000256" key="2">
    <source>
        <dbReference type="ARBA" id="ARBA00022803"/>
    </source>
</evidence>
<dbReference type="SMART" id="SM00028">
    <property type="entry name" value="TPR"/>
    <property type="match status" value="4"/>
</dbReference>
<protein>
    <submittedName>
        <fullName evidence="4">Type IV pilus biogenesis/stability protein PilW</fullName>
    </submittedName>
</protein>
<dbReference type="AlphaFoldDB" id="A0A1Y5Q5T1"/>
<keyword evidence="2 3" id="KW-0802">TPR repeat</keyword>